<dbReference type="EMBL" id="AP017470">
    <property type="protein sequence ID" value="BBB31880.1"/>
    <property type="molecule type" value="Genomic_DNA"/>
</dbReference>
<dbReference type="InterPro" id="IPR018951">
    <property type="entry name" value="Fumarase_C_C"/>
</dbReference>
<keyword evidence="8" id="KW-1185">Reference proteome</keyword>
<dbReference type="RefSeq" id="WP_201328214.1">
    <property type="nucleotide sequence ID" value="NZ_AP017470.1"/>
</dbReference>
<dbReference type="GO" id="GO:0008797">
    <property type="term" value="F:aspartate ammonia-lyase activity"/>
    <property type="evidence" value="ECO:0007669"/>
    <property type="project" value="UniProtKB-UniRule"/>
</dbReference>
<accession>A0A7R6PWG1</accession>
<dbReference type="PRINTS" id="PR00149">
    <property type="entry name" value="FUMRATELYASE"/>
</dbReference>
<dbReference type="InterPro" id="IPR018490">
    <property type="entry name" value="cNMP-bd_dom_sf"/>
</dbReference>
<dbReference type="GO" id="GO:0006099">
    <property type="term" value="P:tricarboxylic acid cycle"/>
    <property type="evidence" value="ECO:0007669"/>
    <property type="project" value="InterPro"/>
</dbReference>
<dbReference type="Gene3D" id="1.10.40.30">
    <property type="entry name" value="Fumarase/aspartase (C-terminal domain)"/>
    <property type="match status" value="1"/>
</dbReference>
<dbReference type="SUPFAM" id="SSF48557">
    <property type="entry name" value="L-aspartase-like"/>
    <property type="match status" value="1"/>
</dbReference>
<dbReference type="InterPro" id="IPR004708">
    <property type="entry name" value="ApsA"/>
</dbReference>
<dbReference type="Proteomes" id="UP000595564">
    <property type="component" value="Chromosome"/>
</dbReference>
<dbReference type="Gene3D" id="1.10.275.10">
    <property type="entry name" value="Fumarase/aspartase (N-terminal domain)"/>
    <property type="match status" value="1"/>
</dbReference>
<dbReference type="EC" id="4.3.1.1" evidence="2 5"/>
<dbReference type="InterPro" id="IPR051546">
    <property type="entry name" value="Aspartate_Ammonia-Lyase"/>
</dbReference>
<dbReference type="CDD" id="cd00038">
    <property type="entry name" value="CAP_ED"/>
    <property type="match status" value="1"/>
</dbReference>
<dbReference type="PROSITE" id="PS00163">
    <property type="entry name" value="FUMARATE_LYASES"/>
    <property type="match status" value="1"/>
</dbReference>
<dbReference type="CDD" id="cd01357">
    <property type="entry name" value="Aspartase"/>
    <property type="match status" value="1"/>
</dbReference>
<dbReference type="InterPro" id="IPR008948">
    <property type="entry name" value="L-Aspartase-like"/>
</dbReference>
<dbReference type="Pfam" id="PF00206">
    <property type="entry name" value="Lyase_1"/>
    <property type="match status" value="1"/>
</dbReference>
<dbReference type="FunFam" id="1.20.200.10:FF:000001">
    <property type="entry name" value="Fumarate hydratase, mitochondrial"/>
    <property type="match status" value="1"/>
</dbReference>
<dbReference type="NCBIfam" id="TIGR00839">
    <property type="entry name" value="aspA"/>
    <property type="match status" value="1"/>
</dbReference>
<dbReference type="InterPro" id="IPR024083">
    <property type="entry name" value="Fumarase/histidase_N"/>
</dbReference>
<gene>
    <name evidence="7" type="ORF">TTHT_0256</name>
</gene>
<dbReference type="InterPro" id="IPR000595">
    <property type="entry name" value="cNMP-bd_dom"/>
</dbReference>
<sequence>MDDKINILKENILFKDLDDENLEYIASFFEWEEYKKGEYLFFENAPRKKFFIIVDGEVEITKNQPAGEKRLTRLASGDFLGEGIFLDDYQHTVNARAVTDVKILSFYVDKLNVLKREKPFIYYFMMKGISKLLSKRLKYSISVIAGKDDFYTGGKYRVEHDLLGERAVPDCAYYGIQTLRAIENFPITGIPISHFPNLIKALAMVKKAAAIANKKLGFLEEEKADAIVKACDEIIDGALHNHFVVDVIQGGAGTSTNMNANEVIANRALEILGYKKGQYEIIHPNNHVNLSQSTNDAYPTAIKLGLIFSIESLEVALNHLANAFRVKEQEFADVIKMGRTQLQDAVPMTLGQEFGAYATMLEEDLKTIHATKDMLTEINMGGTAIGTGINADPDYPPLVVEELRKISGFDFKLSENLVEATQDTGVFVHLSGVFKRLAVKLSKISNDLRLLSSGPRAGLHEINLPAVQPGSSIMPGKVNPVIPEVVNQVAFQVIGNDLAITFGAEAGQLELNVMEPVISFNLFQSIDIMRNAMITLADKCVIGITANREVCRKYVENSIGIVTALNPYIGYENSSAIAKEALKTGKSVYELVLEKGLLTKEELDKILSPEEMVKPRHLRKKR</sequence>
<evidence type="ECO:0000256" key="5">
    <source>
        <dbReference type="NCBIfam" id="TIGR00839"/>
    </source>
</evidence>
<dbReference type="InterPro" id="IPR020557">
    <property type="entry name" value="Fumarate_lyase_CS"/>
</dbReference>
<evidence type="ECO:0000313" key="7">
    <source>
        <dbReference type="EMBL" id="BBB31880.1"/>
    </source>
</evidence>
<dbReference type="NCBIfam" id="NF008909">
    <property type="entry name" value="PRK12273.1"/>
    <property type="match status" value="1"/>
</dbReference>
<dbReference type="SUPFAM" id="SSF51206">
    <property type="entry name" value="cAMP-binding domain-like"/>
    <property type="match status" value="1"/>
</dbReference>
<evidence type="ECO:0000313" key="8">
    <source>
        <dbReference type="Proteomes" id="UP000595564"/>
    </source>
</evidence>
<dbReference type="PRINTS" id="PR00145">
    <property type="entry name" value="ARGSUCLYASE"/>
</dbReference>
<dbReference type="InterPro" id="IPR000362">
    <property type="entry name" value="Fumarate_lyase_fam"/>
</dbReference>
<evidence type="ECO:0000256" key="4">
    <source>
        <dbReference type="ARBA" id="ARBA00023239"/>
    </source>
</evidence>
<dbReference type="FunFam" id="1.10.275.10:FF:000001">
    <property type="entry name" value="Fumarate hydratase, mitochondrial"/>
    <property type="match status" value="1"/>
</dbReference>
<dbReference type="PROSITE" id="PS50042">
    <property type="entry name" value="CNMP_BINDING_3"/>
    <property type="match status" value="1"/>
</dbReference>
<evidence type="ECO:0000256" key="3">
    <source>
        <dbReference type="ARBA" id="ARBA00016146"/>
    </source>
</evidence>
<keyword evidence="4 7" id="KW-0456">Lyase</keyword>
<dbReference type="Gene3D" id="1.20.200.10">
    <property type="entry name" value="Fumarase/aspartase (Central domain)"/>
    <property type="match status" value="1"/>
</dbReference>
<dbReference type="Pfam" id="PF10415">
    <property type="entry name" value="FumaraseC_C"/>
    <property type="match status" value="1"/>
</dbReference>
<dbReference type="InterPro" id="IPR022761">
    <property type="entry name" value="Fumarate_lyase_N"/>
</dbReference>
<dbReference type="FunFam" id="1.10.40.30:FF:000002">
    <property type="entry name" value="Fumarate hydratase class II"/>
    <property type="match status" value="1"/>
</dbReference>
<dbReference type="PANTHER" id="PTHR42696">
    <property type="entry name" value="ASPARTATE AMMONIA-LYASE"/>
    <property type="match status" value="1"/>
</dbReference>
<name>A0A7R6PWG1_9BACT</name>
<dbReference type="InterPro" id="IPR014710">
    <property type="entry name" value="RmlC-like_jellyroll"/>
</dbReference>
<feature type="domain" description="Cyclic nucleotide-binding" evidence="6">
    <location>
        <begin position="13"/>
        <end position="106"/>
    </location>
</feature>
<dbReference type="AlphaFoldDB" id="A0A7R6PWG1"/>
<dbReference type="PANTHER" id="PTHR42696:SF2">
    <property type="entry name" value="ASPARTATE AMMONIA-LYASE"/>
    <property type="match status" value="1"/>
</dbReference>
<evidence type="ECO:0000256" key="1">
    <source>
        <dbReference type="ARBA" id="ARBA00005596"/>
    </source>
</evidence>
<evidence type="ECO:0000259" key="6">
    <source>
        <dbReference type="PROSITE" id="PS50042"/>
    </source>
</evidence>
<dbReference type="KEGG" id="thyd:TTHT_0256"/>
<dbReference type="SMART" id="SM00100">
    <property type="entry name" value="cNMP"/>
    <property type="match status" value="1"/>
</dbReference>
<protein>
    <recommendedName>
        <fullName evidence="3 5">Aspartate ammonia-lyase</fullName>
        <ecNumber evidence="2 5">4.3.1.1</ecNumber>
    </recommendedName>
</protein>
<proteinExistence type="inferred from homology"/>
<organism evidence="7 8">
    <name type="scientific">Thermotomaculum hydrothermale</name>
    <dbReference type="NCBI Taxonomy" id="981385"/>
    <lineage>
        <taxon>Bacteria</taxon>
        <taxon>Pseudomonadati</taxon>
        <taxon>Acidobacteriota</taxon>
        <taxon>Holophagae</taxon>
        <taxon>Thermotomaculales</taxon>
        <taxon>Thermotomaculaceae</taxon>
        <taxon>Thermotomaculum</taxon>
    </lineage>
</organism>
<reference evidence="7 8" key="1">
    <citation type="journal article" date="2012" name="Extremophiles">
        <title>Thermotomaculum hydrothermale gen. nov., sp. nov., a novel heterotrophic thermophile within the phylum Acidobacteria from a deep-sea hydrothermal vent chimney in the Southern Okinawa Trough.</title>
        <authorList>
            <person name="Izumi H."/>
            <person name="Nunoura T."/>
            <person name="Miyazaki M."/>
            <person name="Mino S."/>
            <person name="Toki T."/>
            <person name="Takai K."/>
            <person name="Sako Y."/>
            <person name="Sawabe T."/>
            <person name="Nakagawa S."/>
        </authorList>
    </citation>
    <scope>NUCLEOTIDE SEQUENCE [LARGE SCALE GENOMIC DNA]</scope>
    <source>
        <strain evidence="7 8">AC55</strain>
    </source>
</reference>
<evidence type="ECO:0000256" key="2">
    <source>
        <dbReference type="ARBA" id="ARBA00012992"/>
    </source>
</evidence>
<dbReference type="Gene3D" id="2.60.120.10">
    <property type="entry name" value="Jelly Rolls"/>
    <property type="match status" value="1"/>
</dbReference>
<dbReference type="GO" id="GO:0006531">
    <property type="term" value="P:aspartate metabolic process"/>
    <property type="evidence" value="ECO:0007669"/>
    <property type="project" value="InterPro"/>
</dbReference>
<dbReference type="GO" id="GO:0005829">
    <property type="term" value="C:cytosol"/>
    <property type="evidence" value="ECO:0007669"/>
    <property type="project" value="TreeGrafter"/>
</dbReference>
<comment type="similarity">
    <text evidence="1">Belongs to the class-II fumarase/aspartase family. Aspartase subfamily.</text>
</comment>
<dbReference type="Pfam" id="PF00027">
    <property type="entry name" value="cNMP_binding"/>
    <property type="match status" value="1"/>
</dbReference>